<proteinExistence type="predicted"/>
<evidence type="ECO:0000256" key="2">
    <source>
        <dbReference type="PROSITE-ProRule" id="PRU00176"/>
    </source>
</evidence>
<sequence length="147" mass="17451">MVPTRNNVRTVFVNNIPESMHWKGLWTLFSFHGEVMDAFIPVKRNKTGKRFGFVRFNKEEDAQRAIGRLDGFVLLGKRIWVKMARFSENMKVWRKIIDNEPLSHKQERQLRNVEQQKEVESTSDSKELNDKKIVIGHVDNEQLWKLQ</sequence>
<comment type="caution">
    <text evidence="4">The sequence shown here is derived from an EMBL/GenBank/DDBJ whole genome shotgun (WGS) entry which is preliminary data.</text>
</comment>
<feature type="domain" description="RRM" evidence="3">
    <location>
        <begin position="9"/>
        <end position="86"/>
    </location>
</feature>
<dbReference type="Gene3D" id="3.30.70.330">
    <property type="match status" value="1"/>
</dbReference>
<accession>A0A9D3WEA3</accession>
<dbReference type="PROSITE" id="PS50102">
    <property type="entry name" value="RRM"/>
    <property type="match status" value="1"/>
</dbReference>
<dbReference type="CDD" id="cd00590">
    <property type="entry name" value="RRM_SF"/>
    <property type="match status" value="1"/>
</dbReference>
<keyword evidence="5" id="KW-1185">Reference proteome</keyword>
<dbReference type="PANTHER" id="PTHR48025:SF1">
    <property type="entry name" value="RRM DOMAIN-CONTAINING PROTEIN"/>
    <property type="match status" value="1"/>
</dbReference>
<dbReference type="InterPro" id="IPR000504">
    <property type="entry name" value="RRM_dom"/>
</dbReference>
<dbReference type="InterPro" id="IPR050502">
    <property type="entry name" value="Euk_RNA-bind_prot"/>
</dbReference>
<organism evidence="4 5">
    <name type="scientific">Gossypium stocksii</name>
    <dbReference type="NCBI Taxonomy" id="47602"/>
    <lineage>
        <taxon>Eukaryota</taxon>
        <taxon>Viridiplantae</taxon>
        <taxon>Streptophyta</taxon>
        <taxon>Embryophyta</taxon>
        <taxon>Tracheophyta</taxon>
        <taxon>Spermatophyta</taxon>
        <taxon>Magnoliopsida</taxon>
        <taxon>eudicotyledons</taxon>
        <taxon>Gunneridae</taxon>
        <taxon>Pentapetalae</taxon>
        <taxon>rosids</taxon>
        <taxon>malvids</taxon>
        <taxon>Malvales</taxon>
        <taxon>Malvaceae</taxon>
        <taxon>Malvoideae</taxon>
        <taxon>Gossypium</taxon>
    </lineage>
</organism>
<dbReference type="OrthoDB" id="1750209at2759"/>
<evidence type="ECO:0000259" key="3">
    <source>
        <dbReference type="PROSITE" id="PS50102"/>
    </source>
</evidence>
<dbReference type="GO" id="GO:0003729">
    <property type="term" value="F:mRNA binding"/>
    <property type="evidence" value="ECO:0007669"/>
    <property type="project" value="TreeGrafter"/>
</dbReference>
<gene>
    <name evidence="4" type="ORF">J1N35_006129</name>
</gene>
<dbReference type="InterPro" id="IPR035979">
    <property type="entry name" value="RBD_domain_sf"/>
</dbReference>
<dbReference type="InterPro" id="IPR012677">
    <property type="entry name" value="Nucleotide-bd_a/b_plait_sf"/>
</dbReference>
<dbReference type="SMART" id="SM00360">
    <property type="entry name" value="RRM"/>
    <property type="match status" value="1"/>
</dbReference>
<dbReference type="SUPFAM" id="SSF54928">
    <property type="entry name" value="RNA-binding domain, RBD"/>
    <property type="match status" value="1"/>
</dbReference>
<keyword evidence="1 2" id="KW-0694">RNA-binding</keyword>
<dbReference type="EMBL" id="JAIQCV010000002">
    <property type="protein sequence ID" value="KAH1122969.1"/>
    <property type="molecule type" value="Genomic_DNA"/>
</dbReference>
<dbReference type="Proteomes" id="UP000828251">
    <property type="component" value="Unassembled WGS sequence"/>
</dbReference>
<name>A0A9D3WEA3_9ROSI</name>
<dbReference type="GO" id="GO:0005634">
    <property type="term" value="C:nucleus"/>
    <property type="evidence" value="ECO:0007669"/>
    <property type="project" value="TreeGrafter"/>
</dbReference>
<evidence type="ECO:0000313" key="5">
    <source>
        <dbReference type="Proteomes" id="UP000828251"/>
    </source>
</evidence>
<dbReference type="Pfam" id="PF00076">
    <property type="entry name" value="RRM_1"/>
    <property type="match status" value="1"/>
</dbReference>
<dbReference type="PANTHER" id="PTHR48025">
    <property type="entry name" value="OS02G0815200 PROTEIN"/>
    <property type="match status" value="1"/>
</dbReference>
<evidence type="ECO:0000256" key="1">
    <source>
        <dbReference type="ARBA" id="ARBA00022884"/>
    </source>
</evidence>
<evidence type="ECO:0000313" key="4">
    <source>
        <dbReference type="EMBL" id="KAH1122969.1"/>
    </source>
</evidence>
<reference evidence="4 5" key="1">
    <citation type="journal article" date="2021" name="Plant Biotechnol. J.">
        <title>Multi-omics assisted identification of the key and species-specific regulatory components of drought-tolerant mechanisms in Gossypium stocksii.</title>
        <authorList>
            <person name="Yu D."/>
            <person name="Ke L."/>
            <person name="Zhang D."/>
            <person name="Wu Y."/>
            <person name="Sun Y."/>
            <person name="Mei J."/>
            <person name="Sun J."/>
            <person name="Sun Y."/>
        </authorList>
    </citation>
    <scope>NUCLEOTIDE SEQUENCE [LARGE SCALE GENOMIC DNA]</scope>
    <source>
        <strain evidence="5">cv. E1</strain>
        <tissue evidence="4">Leaf</tissue>
    </source>
</reference>
<protein>
    <recommendedName>
        <fullName evidence="3">RRM domain-containing protein</fullName>
    </recommendedName>
</protein>
<dbReference type="AlphaFoldDB" id="A0A9D3WEA3"/>